<dbReference type="CDD" id="cd00383">
    <property type="entry name" value="trans_reg_C"/>
    <property type="match status" value="1"/>
</dbReference>
<name>A0A844D8S5_9BURK</name>
<dbReference type="Gene3D" id="6.10.250.690">
    <property type="match status" value="1"/>
</dbReference>
<dbReference type="InterPro" id="IPR001867">
    <property type="entry name" value="OmpR/PhoB-type_DNA-bd"/>
</dbReference>
<keyword evidence="2" id="KW-0902">Two-component regulatory system</keyword>
<evidence type="ECO:0000256" key="3">
    <source>
        <dbReference type="ARBA" id="ARBA00023015"/>
    </source>
</evidence>
<dbReference type="GO" id="GO:0032993">
    <property type="term" value="C:protein-DNA complex"/>
    <property type="evidence" value="ECO:0007669"/>
    <property type="project" value="TreeGrafter"/>
</dbReference>
<dbReference type="InterPro" id="IPR011006">
    <property type="entry name" value="CheY-like_superfamily"/>
</dbReference>
<dbReference type="InterPro" id="IPR016032">
    <property type="entry name" value="Sig_transdc_resp-reg_C-effctor"/>
</dbReference>
<evidence type="ECO:0000259" key="9">
    <source>
        <dbReference type="PROSITE" id="PS51755"/>
    </source>
</evidence>
<dbReference type="Pfam" id="PF00486">
    <property type="entry name" value="Trans_reg_C"/>
    <property type="match status" value="1"/>
</dbReference>
<dbReference type="GO" id="GO:0000976">
    <property type="term" value="F:transcription cis-regulatory region binding"/>
    <property type="evidence" value="ECO:0007669"/>
    <property type="project" value="TreeGrafter"/>
</dbReference>
<accession>A0A844D8S5</accession>
<dbReference type="RefSeq" id="WP_154356406.1">
    <property type="nucleotide sequence ID" value="NZ_WKJL01000002.1"/>
</dbReference>
<evidence type="ECO:0000256" key="2">
    <source>
        <dbReference type="ARBA" id="ARBA00023012"/>
    </source>
</evidence>
<dbReference type="GO" id="GO:0005829">
    <property type="term" value="C:cytosol"/>
    <property type="evidence" value="ECO:0007669"/>
    <property type="project" value="TreeGrafter"/>
</dbReference>
<dbReference type="InterPro" id="IPR001789">
    <property type="entry name" value="Sig_transdc_resp-reg_receiver"/>
</dbReference>
<proteinExistence type="predicted"/>
<dbReference type="EMBL" id="WKJL01000002">
    <property type="protein sequence ID" value="MRW83334.1"/>
    <property type="molecule type" value="Genomic_DNA"/>
</dbReference>
<feature type="domain" description="OmpR/PhoB-type" evidence="9">
    <location>
        <begin position="146"/>
        <end position="245"/>
    </location>
</feature>
<feature type="modified residue" description="4-aspartylphosphate" evidence="6">
    <location>
        <position position="67"/>
    </location>
</feature>
<dbReference type="Gene3D" id="3.40.50.2300">
    <property type="match status" value="1"/>
</dbReference>
<dbReference type="AlphaFoldDB" id="A0A844D8S5"/>
<evidence type="ECO:0000313" key="10">
    <source>
        <dbReference type="EMBL" id="MRW83334.1"/>
    </source>
</evidence>
<dbReference type="PANTHER" id="PTHR48111:SF4">
    <property type="entry name" value="DNA-BINDING DUAL TRANSCRIPTIONAL REGULATOR OMPR"/>
    <property type="match status" value="1"/>
</dbReference>
<evidence type="ECO:0000259" key="8">
    <source>
        <dbReference type="PROSITE" id="PS50110"/>
    </source>
</evidence>
<evidence type="ECO:0000256" key="4">
    <source>
        <dbReference type="ARBA" id="ARBA00023125"/>
    </source>
</evidence>
<reference evidence="10 11" key="1">
    <citation type="submission" date="2019-11" db="EMBL/GenBank/DDBJ databases">
        <title>Novel species isolated from a subtropical stream in China.</title>
        <authorList>
            <person name="Lu H."/>
        </authorList>
    </citation>
    <scope>NUCLEOTIDE SEQUENCE [LARGE SCALE GENOMIC DNA]</scope>
    <source>
        <strain evidence="10 11">FT26W</strain>
    </source>
</reference>
<dbReference type="SMART" id="SM00862">
    <property type="entry name" value="Trans_reg_C"/>
    <property type="match status" value="1"/>
</dbReference>
<dbReference type="GO" id="GO:0000156">
    <property type="term" value="F:phosphorelay response regulator activity"/>
    <property type="evidence" value="ECO:0007669"/>
    <property type="project" value="TreeGrafter"/>
</dbReference>
<keyword evidence="3" id="KW-0805">Transcription regulation</keyword>
<comment type="caution">
    <text evidence="10">The sequence shown here is derived from an EMBL/GenBank/DDBJ whole genome shotgun (WGS) entry which is preliminary data.</text>
</comment>
<feature type="DNA-binding region" description="OmpR/PhoB-type" evidence="7">
    <location>
        <begin position="146"/>
        <end position="245"/>
    </location>
</feature>
<keyword evidence="11" id="KW-1185">Reference proteome</keyword>
<dbReference type="PROSITE" id="PS50110">
    <property type="entry name" value="RESPONSE_REGULATORY"/>
    <property type="match status" value="1"/>
</dbReference>
<evidence type="ECO:0000313" key="11">
    <source>
        <dbReference type="Proteomes" id="UP000439986"/>
    </source>
</evidence>
<dbReference type="Pfam" id="PF00072">
    <property type="entry name" value="Response_reg"/>
    <property type="match status" value="1"/>
</dbReference>
<evidence type="ECO:0000256" key="1">
    <source>
        <dbReference type="ARBA" id="ARBA00022553"/>
    </source>
</evidence>
<protein>
    <submittedName>
        <fullName evidence="10">Response regulator</fullName>
    </submittedName>
</protein>
<dbReference type="SUPFAM" id="SSF46894">
    <property type="entry name" value="C-terminal effector domain of the bipartite response regulators"/>
    <property type="match status" value="1"/>
</dbReference>
<organism evidence="10 11">
    <name type="scientific">Duganella aquatilis</name>
    <dbReference type="NCBI Taxonomy" id="2666082"/>
    <lineage>
        <taxon>Bacteria</taxon>
        <taxon>Pseudomonadati</taxon>
        <taxon>Pseudomonadota</taxon>
        <taxon>Betaproteobacteria</taxon>
        <taxon>Burkholderiales</taxon>
        <taxon>Oxalobacteraceae</taxon>
        <taxon>Telluria group</taxon>
        <taxon>Duganella</taxon>
    </lineage>
</organism>
<dbReference type="PANTHER" id="PTHR48111">
    <property type="entry name" value="REGULATOR OF RPOS"/>
    <property type="match status" value="1"/>
</dbReference>
<keyword evidence="1 6" id="KW-0597">Phosphoprotein</keyword>
<dbReference type="SMART" id="SM00448">
    <property type="entry name" value="REC"/>
    <property type="match status" value="1"/>
</dbReference>
<dbReference type="PROSITE" id="PS51755">
    <property type="entry name" value="OMPR_PHOB"/>
    <property type="match status" value="1"/>
</dbReference>
<dbReference type="InterPro" id="IPR036388">
    <property type="entry name" value="WH-like_DNA-bd_sf"/>
</dbReference>
<dbReference type="GO" id="GO:0006355">
    <property type="term" value="P:regulation of DNA-templated transcription"/>
    <property type="evidence" value="ECO:0007669"/>
    <property type="project" value="InterPro"/>
</dbReference>
<keyword evidence="4 7" id="KW-0238">DNA-binding</keyword>
<evidence type="ECO:0000256" key="7">
    <source>
        <dbReference type="PROSITE-ProRule" id="PRU01091"/>
    </source>
</evidence>
<dbReference type="Gene3D" id="1.10.10.10">
    <property type="entry name" value="Winged helix-like DNA-binding domain superfamily/Winged helix DNA-binding domain"/>
    <property type="match status" value="1"/>
</dbReference>
<dbReference type="Proteomes" id="UP000439986">
    <property type="component" value="Unassembled WGS sequence"/>
</dbReference>
<feature type="domain" description="Response regulatory" evidence="8">
    <location>
        <begin position="18"/>
        <end position="132"/>
    </location>
</feature>
<keyword evidence="5" id="KW-0804">Transcription</keyword>
<evidence type="ECO:0000256" key="5">
    <source>
        <dbReference type="ARBA" id="ARBA00023163"/>
    </source>
</evidence>
<sequence>MTPESSDTPAVHREKAHRIIVLDDELELRNMLLRFLTSEGYEVRAVADSAKLDRLLEREPFDLLVLDLMMAHEDGLSVCRRLRAEGHTIPILMLTARGDPLDRVVGLESGADDYLAKPFLPRELVARIRAMLRRQQMLHGDTPSTPERLRFGEFTLDLQRHQLWRGDDPVELNSAERLLLEALAATPNRAVSRDNLLVRARGRGYDANARSIDVQVLRLRQIIEAQPASPRHIKTVWGLGYMLVADVQT</sequence>
<dbReference type="SUPFAM" id="SSF52172">
    <property type="entry name" value="CheY-like"/>
    <property type="match status" value="1"/>
</dbReference>
<dbReference type="InterPro" id="IPR039420">
    <property type="entry name" value="WalR-like"/>
</dbReference>
<gene>
    <name evidence="10" type="ORF">GJ698_04430</name>
</gene>
<evidence type="ECO:0000256" key="6">
    <source>
        <dbReference type="PROSITE-ProRule" id="PRU00169"/>
    </source>
</evidence>